<comment type="caution">
    <text evidence="12">The sequence shown here is derived from an EMBL/GenBank/DDBJ whole genome shotgun (WGS) entry which is preliminary data.</text>
</comment>
<dbReference type="OrthoDB" id="5295388at2"/>
<evidence type="ECO:0000256" key="2">
    <source>
        <dbReference type="ARBA" id="ARBA00012150"/>
    </source>
</evidence>
<dbReference type="EMBL" id="JQHL01000001">
    <property type="protein sequence ID" value="KFX21836.1"/>
    <property type="molecule type" value="Genomic_DNA"/>
</dbReference>
<dbReference type="NCBIfam" id="NF011000">
    <property type="entry name" value="PRK14426.1"/>
    <property type="match status" value="1"/>
</dbReference>
<evidence type="ECO:0000256" key="9">
    <source>
        <dbReference type="RuleBase" id="RU000553"/>
    </source>
</evidence>
<dbReference type="Proteomes" id="UP000032869">
    <property type="component" value="Unassembled WGS sequence"/>
</dbReference>
<evidence type="ECO:0000313" key="14">
    <source>
        <dbReference type="Proteomes" id="UP000032869"/>
    </source>
</evidence>
<keyword evidence="14" id="KW-1185">Reference proteome</keyword>
<dbReference type="PROSITE" id="PS51160">
    <property type="entry name" value="ACYLPHOSPHATASE_3"/>
    <property type="match status" value="1"/>
</dbReference>
<accession>A0A093THA1</accession>
<reference evidence="14 15" key="1">
    <citation type="submission" date="2014-08" db="EMBL/GenBank/DDBJ databases">
        <title>Genome sequences of NCPPB Pectobacterium isolates.</title>
        <authorList>
            <person name="Glover R.H."/>
            <person name="Sapp M."/>
            <person name="Elphinstone J."/>
        </authorList>
    </citation>
    <scope>NUCLEOTIDE SEQUENCE [LARGE SCALE GENOMIC DNA]</scope>
    <source>
        <strain evidence="13 14">NCPPB 2793</strain>
        <strain evidence="12 15">NCPPB 2795</strain>
    </source>
</reference>
<dbReference type="PANTHER" id="PTHR47268:SF4">
    <property type="entry name" value="ACYLPHOSPHATASE"/>
    <property type="match status" value="1"/>
</dbReference>
<dbReference type="EC" id="3.6.1.7" evidence="2 7"/>
<keyword evidence="4 7" id="KW-0378">Hydrolase</keyword>
<sequence length="92" mass="10114">MEKIATAAYVYGVVQGVGFRYSTQYQATQLGLSGYVRNCDDGSVEVVASGELHAVEALIEWLKQGGPRSARVDKVLIEPHGKTDYKGFTIRY</sequence>
<dbReference type="AlphaFoldDB" id="A0A093THA1"/>
<feature type="active site" evidence="7 8">
    <location>
        <position position="38"/>
    </location>
</feature>
<evidence type="ECO:0000256" key="7">
    <source>
        <dbReference type="HAMAP-Rule" id="MF_01450"/>
    </source>
</evidence>
<dbReference type="Gene3D" id="3.30.70.100">
    <property type="match status" value="1"/>
</dbReference>
<dbReference type="EMBL" id="JQHM01000001">
    <property type="protein sequence ID" value="KFX07908.1"/>
    <property type="molecule type" value="Genomic_DNA"/>
</dbReference>
<dbReference type="InterPro" id="IPR036046">
    <property type="entry name" value="Acylphosphatase-like_dom_sf"/>
</dbReference>
<comment type="similarity">
    <text evidence="1 7 10">Belongs to the acylphosphatase family.</text>
</comment>
<dbReference type="InterPro" id="IPR028627">
    <property type="entry name" value="Acylphosphatase_bac"/>
</dbReference>
<dbReference type="STRING" id="55207.KP22_07385"/>
<dbReference type="PRINTS" id="PR00112">
    <property type="entry name" value="ACYLPHPHTASE"/>
</dbReference>
<dbReference type="SUPFAM" id="SSF54975">
    <property type="entry name" value="Acylphosphatase/BLUF domain-like"/>
    <property type="match status" value="1"/>
</dbReference>
<organism evidence="12 15">
    <name type="scientific">Pectobacterium betavasculorum</name>
    <dbReference type="NCBI Taxonomy" id="55207"/>
    <lineage>
        <taxon>Bacteria</taxon>
        <taxon>Pseudomonadati</taxon>
        <taxon>Pseudomonadota</taxon>
        <taxon>Gammaproteobacteria</taxon>
        <taxon>Enterobacterales</taxon>
        <taxon>Pectobacteriaceae</taxon>
        <taxon>Pectobacterium</taxon>
    </lineage>
</organism>
<evidence type="ECO:0000313" key="12">
    <source>
        <dbReference type="EMBL" id="KFX07908.1"/>
    </source>
</evidence>
<comment type="catalytic activity">
    <reaction evidence="6 7 8 9">
        <text>an acyl phosphate + H2O = a carboxylate + phosphate + H(+)</text>
        <dbReference type="Rhea" id="RHEA:14965"/>
        <dbReference type="ChEBI" id="CHEBI:15377"/>
        <dbReference type="ChEBI" id="CHEBI:15378"/>
        <dbReference type="ChEBI" id="CHEBI:29067"/>
        <dbReference type="ChEBI" id="CHEBI:43474"/>
        <dbReference type="ChEBI" id="CHEBI:59918"/>
        <dbReference type="EC" id="3.6.1.7"/>
    </reaction>
</comment>
<dbReference type="PANTHER" id="PTHR47268">
    <property type="entry name" value="ACYLPHOSPHATASE"/>
    <property type="match status" value="1"/>
</dbReference>
<dbReference type="InterPro" id="IPR001792">
    <property type="entry name" value="Acylphosphatase-like_dom"/>
</dbReference>
<evidence type="ECO:0000256" key="3">
    <source>
        <dbReference type="ARBA" id="ARBA00015991"/>
    </source>
</evidence>
<dbReference type="Pfam" id="PF00708">
    <property type="entry name" value="Acylphosphatase"/>
    <property type="match status" value="1"/>
</dbReference>
<evidence type="ECO:0000256" key="6">
    <source>
        <dbReference type="ARBA" id="ARBA00047645"/>
    </source>
</evidence>
<evidence type="ECO:0000256" key="5">
    <source>
        <dbReference type="ARBA" id="ARBA00032904"/>
    </source>
</evidence>
<evidence type="ECO:0000256" key="8">
    <source>
        <dbReference type="PROSITE-ProRule" id="PRU00520"/>
    </source>
</evidence>
<protein>
    <recommendedName>
        <fullName evidence="3 7">Acylphosphatase</fullName>
        <ecNumber evidence="2 7">3.6.1.7</ecNumber>
    </recommendedName>
    <alternativeName>
        <fullName evidence="5 7">Acylphosphate phosphohydrolase</fullName>
    </alternativeName>
</protein>
<evidence type="ECO:0000313" key="13">
    <source>
        <dbReference type="EMBL" id="KFX21836.1"/>
    </source>
</evidence>
<evidence type="ECO:0000256" key="10">
    <source>
        <dbReference type="RuleBase" id="RU004168"/>
    </source>
</evidence>
<dbReference type="InterPro" id="IPR020456">
    <property type="entry name" value="Acylphosphatase"/>
</dbReference>
<evidence type="ECO:0000313" key="15">
    <source>
        <dbReference type="Proteomes" id="UP000032874"/>
    </source>
</evidence>
<evidence type="ECO:0000259" key="11">
    <source>
        <dbReference type="PROSITE" id="PS51160"/>
    </source>
</evidence>
<proteinExistence type="inferred from homology"/>
<dbReference type="InterPro" id="IPR017968">
    <property type="entry name" value="Acylphosphatase_CS"/>
</dbReference>
<dbReference type="GO" id="GO:0003998">
    <property type="term" value="F:acylphosphatase activity"/>
    <property type="evidence" value="ECO:0007669"/>
    <property type="project" value="UniProtKB-UniRule"/>
</dbReference>
<dbReference type="HAMAP" id="MF_01450">
    <property type="entry name" value="Acylphosphatase_entero"/>
    <property type="match status" value="1"/>
</dbReference>
<dbReference type="PROSITE" id="PS00151">
    <property type="entry name" value="ACYLPHOSPHATASE_2"/>
    <property type="match status" value="1"/>
</dbReference>
<name>A0A093THA1_9GAMM</name>
<dbReference type="eggNOG" id="COG1254">
    <property type="taxonomic scope" value="Bacteria"/>
</dbReference>
<feature type="active site" evidence="7 8">
    <location>
        <position position="20"/>
    </location>
</feature>
<evidence type="ECO:0000256" key="1">
    <source>
        <dbReference type="ARBA" id="ARBA00005614"/>
    </source>
</evidence>
<feature type="domain" description="Acylphosphatase-like" evidence="11">
    <location>
        <begin position="5"/>
        <end position="92"/>
    </location>
</feature>
<dbReference type="Proteomes" id="UP000032874">
    <property type="component" value="Unassembled WGS sequence"/>
</dbReference>
<gene>
    <name evidence="13" type="ORF">JV35_01395</name>
    <name evidence="12" type="ORF">KP22_07385</name>
</gene>
<evidence type="ECO:0000256" key="4">
    <source>
        <dbReference type="ARBA" id="ARBA00022801"/>
    </source>
</evidence>
<dbReference type="PROSITE" id="PS00150">
    <property type="entry name" value="ACYLPHOSPHATASE_1"/>
    <property type="match status" value="1"/>
</dbReference>
<dbReference type="RefSeq" id="WP_039298795.1">
    <property type="nucleotide sequence ID" value="NZ_JAODTE010000023.1"/>
</dbReference>